<dbReference type="EC" id="5.3.1.17" evidence="7"/>
<dbReference type="Pfam" id="PF04962">
    <property type="entry name" value="KduI"/>
    <property type="match status" value="1"/>
</dbReference>
<organism evidence="8 10">
    <name type="scientific">Providencia rettgeri</name>
    <dbReference type="NCBI Taxonomy" id="587"/>
    <lineage>
        <taxon>Bacteria</taxon>
        <taxon>Pseudomonadati</taxon>
        <taxon>Pseudomonadota</taxon>
        <taxon>Gammaproteobacteria</taxon>
        <taxon>Enterobacterales</taxon>
        <taxon>Morganellaceae</taxon>
        <taxon>Providencia</taxon>
    </lineage>
</organism>
<name>A0AAE2ZGL3_PRORE</name>
<dbReference type="PIRSF" id="PIRSF006625">
    <property type="entry name" value="KduI"/>
    <property type="match status" value="1"/>
</dbReference>
<comment type="similarity">
    <text evidence="3 7">Belongs to the KduI family.</text>
</comment>
<dbReference type="GO" id="GO:0045490">
    <property type="term" value="P:pectin catabolic process"/>
    <property type="evidence" value="ECO:0007669"/>
    <property type="project" value="UniProtKB-UniRule"/>
</dbReference>
<evidence type="ECO:0000256" key="7">
    <source>
        <dbReference type="HAMAP-Rule" id="MF_00687"/>
    </source>
</evidence>
<comment type="cofactor">
    <cofactor evidence="7">
        <name>Zn(2+)</name>
        <dbReference type="ChEBI" id="CHEBI:29105"/>
    </cofactor>
    <text evidence="7">Binds 1 zinc ion per subunit.</text>
</comment>
<dbReference type="EMBL" id="JAOWIN010000003">
    <property type="protein sequence ID" value="MDI9092063.1"/>
    <property type="molecule type" value="Genomic_DNA"/>
</dbReference>
<evidence type="ECO:0000256" key="6">
    <source>
        <dbReference type="ARBA" id="ARBA00023235"/>
    </source>
</evidence>
<gene>
    <name evidence="7 8" type="primary">kduI</name>
    <name evidence="8" type="ORF">KYI77_08755</name>
    <name evidence="9" type="ORF">OGX73_05455</name>
</gene>
<dbReference type="PANTHER" id="PTHR38461:SF1">
    <property type="entry name" value="4-DEOXY-L-THREO-5-HEXOSULOSE-URONATE KETOL-ISOMERASE"/>
    <property type="match status" value="1"/>
</dbReference>
<dbReference type="Gene3D" id="2.60.120.520">
    <property type="entry name" value="pectin degrading enzyme 5-keto 4- deoxyuronate isomerase, domain 1"/>
    <property type="match status" value="1"/>
</dbReference>
<dbReference type="GO" id="GO:0042840">
    <property type="term" value="P:D-glucuronate catabolic process"/>
    <property type="evidence" value="ECO:0007669"/>
    <property type="project" value="TreeGrafter"/>
</dbReference>
<evidence type="ECO:0000256" key="1">
    <source>
        <dbReference type="ARBA" id="ARBA00000552"/>
    </source>
</evidence>
<evidence type="ECO:0000256" key="4">
    <source>
        <dbReference type="ARBA" id="ARBA00022723"/>
    </source>
</evidence>
<dbReference type="InterPro" id="IPR021120">
    <property type="entry name" value="KduI/IolB_isomerase"/>
</dbReference>
<dbReference type="Proteomes" id="UP001155882">
    <property type="component" value="Unassembled WGS sequence"/>
</dbReference>
<dbReference type="CDD" id="cd20294">
    <property type="entry name" value="cupin_KduI_N"/>
    <property type="match status" value="1"/>
</dbReference>
<dbReference type="GO" id="GO:0008270">
    <property type="term" value="F:zinc ion binding"/>
    <property type="evidence" value="ECO:0007669"/>
    <property type="project" value="UniProtKB-UniRule"/>
</dbReference>
<reference evidence="8" key="1">
    <citation type="submission" date="2021-07" db="EMBL/GenBank/DDBJ databases">
        <authorList>
            <person name="Stanton E."/>
        </authorList>
    </citation>
    <scope>NUCLEOTIDE SEQUENCE</scope>
    <source>
        <strain evidence="8">2021EL-01139</strain>
    </source>
</reference>
<keyword evidence="6 7" id="KW-0413">Isomerase</keyword>
<reference evidence="9" key="2">
    <citation type="submission" date="2022-10" db="EMBL/GenBank/DDBJ databases">
        <title>Bacterial isolates recovered from the One Health project in Brazil.</title>
        <authorList>
            <person name="Valiatti T.B."/>
            <person name="Santos F."/>
            <person name="Cayo R."/>
            <person name="Gales A.C."/>
        </authorList>
    </citation>
    <scope>NUCLEOTIDE SEQUENCE</scope>
    <source>
        <strain evidence="9">PVR188</strain>
    </source>
</reference>
<evidence type="ECO:0000256" key="5">
    <source>
        <dbReference type="ARBA" id="ARBA00022833"/>
    </source>
</evidence>
<dbReference type="GO" id="GO:0019698">
    <property type="term" value="P:D-galacturonate catabolic process"/>
    <property type="evidence" value="ECO:0007669"/>
    <property type="project" value="TreeGrafter"/>
</dbReference>
<keyword evidence="4 7" id="KW-0479">Metal-binding</keyword>
<comment type="function">
    <text evidence="7">Catalyzes the isomerization of 5-dehydro-4-deoxy-D-glucuronate to 3-deoxy-D-glycero-2,5-hexodiulosonate.</text>
</comment>
<evidence type="ECO:0000256" key="2">
    <source>
        <dbReference type="ARBA" id="ARBA00005148"/>
    </source>
</evidence>
<keyword evidence="5 7" id="KW-0862">Zinc</keyword>
<dbReference type="Proteomes" id="UP001159001">
    <property type="component" value="Unassembled WGS sequence"/>
</dbReference>
<dbReference type="AlphaFoldDB" id="A0AAE2ZGL3"/>
<comment type="caution">
    <text evidence="8">The sequence shown here is derived from an EMBL/GenBank/DDBJ whole genome shotgun (WGS) entry which is preliminary data.</text>
</comment>
<evidence type="ECO:0000256" key="3">
    <source>
        <dbReference type="ARBA" id="ARBA00008086"/>
    </source>
</evidence>
<dbReference type="InterPro" id="IPR007045">
    <property type="entry name" value="KduI"/>
</dbReference>
<dbReference type="InterPro" id="IPR011051">
    <property type="entry name" value="RmlC_Cupin_sf"/>
</dbReference>
<evidence type="ECO:0000313" key="10">
    <source>
        <dbReference type="Proteomes" id="UP001155882"/>
    </source>
</evidence>
<protein>
    <recommendedName>
        <fullName evidence="7">4-deoxy-L-threo-5-hexosulose-uronate ketol-isomerase</fullName>
        <ecNumber evidence="7">5.3.1.17</ecNumber>
    </recommendedName>
    <alternativeName>
        <fullName evidence="7">5-keto-4-deoxyuronate isomerase</fullName>
    </alternativeName>
    <alternativeName>
        <fullName evidence="7">DKI isomerase</fullName>
    </alternativeName>
</protein>
<comment type="catalytic activity">
    <reaction evidence="1 7">
        <text>5-dehydro-4-deoxy-D-glucuronate = 3-deoxy-D-glycero-2,5-hexodiulosonate</text>
        <dbReference type="Rhea" id="RHEA:23896"/>
        <dbReference type="ChEBI" id="CHEBI:17117"/>
        <dbReference type="ChEBI" id="CHEBI:29071"/>
        <dbReference type="EC" id="5.3.1.17"/>
    </reaction>
</comment>
<dbReference type="PANTHER" id="PTHR38461">
    <property type="entry name" value="4-DEOXY-L-THREO-5-HEXOSULOSE-URONATE KETOL-ISOMERASE"/>
    <property type="match status" value="1"/>
</dbReference>
<feature type="binding site" evidence="7">
    <location>
        <position position="243"/>
    </location>
    <ligand>
        <name>Zn(2+)</name>
        <dbReference type="ChEBI" id="CHEBI:29105"/>
    </ligand>
</feature>
<dbReference type="CDD" id="cd20491">
    <property type="entry name" value="cupin_KduI_C"/>
    <property type="match status" value="1"/>
</dbReference>
<dbReference type="RefSeq" id="WP_096865042.1">
    <property type="nucleotide sequence ID" value="NZ_AP022371.1"/>
</dbReference>
<sequence length="276" mass="31125">MEIRQPIHSEHAKTLDTEGLRKQFLIENLFREGEMNLTYSHIDRIIVGGIVPTQKPLALMAGKALGVEFFLERRELGAINIGGAGQVIVDGQSYDIAPKEAIYIGMGAKSVEFISTDAITPARFYMNCAPAHHTYPTRKITIEQASPEKLGNVENCNVRTIYKFLHPSILPTCQLSMGMTVLEPGSLWNTMPCHTHERRMEVYLYFNMKEDNVVFHYMGEPSETRHIVVRNEQAVISPSWSIHSGVGTAAYTFIWGMVGENQVFHDMDHVAMKDLK</sequence>
<dbReference type="NCBIfam" id="NF002091">
    <property type="entry name" value="PRK00924.1"/>
    <property type="match status" value="1"/>
</dbReference>
<dbReference type="HAMAP" id="MF_00687">
    <property type="entry name" value="KduI"/>
    <property type="match status" value="1"/>
</dbReference>
<dbReference type="SUPFAM" id="SSF51182">
    <property type="entry name" value="RmlC-like cupins"/>
    <property type="match status" value="1"/>
</dbReference>
<feature type="binding site" evidence="7">
    <location>
        <position position="196"/>
    </location>
    <ligand>
        <name>Zn(2+)</name>
        <dbReference type="ChEBI" id="CHEBI:29105"/>
    </ligand>
</feature>
<dbReference type="InterPro" id="IPR014710">
    <property type="entry name" value="RmlC-like_jellyroll"/>
</dbReference>
<feature type="binding site" evidence="7">
    <location>
        <position position="194"/>
    </location>
    <ligand>
        <name>Zn(2+)</name>
        <dbReference type="ChEBI" id="CHEBI:29105"/>
    </ligand>
</feature>
<dbReference type="GO" id="GO:0008697">
    <property type="term" value="F:4-deoxy-L-threo-5-hexosulose-uronate ketol-isomerase activity"/>
    <property type="evidence" value="ECO:0007669"/>
    <property type="project" value="UniProtKB-UniRule"/>
</dbReference>
<comment type="pathway">
    <text evidence="2 7">Glycan metabolism; pectin degradation; 2-dehydro-3-deoxy-D-gluconate from pectin: step 4/5.</text>
</comment>
<evidence type="ECO:0000313" key="9">
    <source>
        <dbReference type="EMBL" id="MDI9092063.1"/>
    </source>
</evidence>
<dbReference type="EMBL" id="JAHWLI010000021">
    <property type="protein sequence ID" value="MBW3116545.1"/>
    <property type="molecule type" value="Genomic_DNA"/>
</dbReference>
<accession>A0AAE2ZGL3</accession>
<dbReference type="Gene3D" id="2.60.120.10">
    <property type="entry name" value="Jelly Rolls"/>
    <property type="match status" value="1"/>
</dbReference>
<evidence type="ECO:0000313" key="8">
    <source>
        <dbReference type="EMBL" id="MBW3116545.1"/>
    </source>
</evidence>
<proteinExistence type="inferred from homology"/>
<feature type="binding site" evidence="7">
    <location>
        <position position="201"/>
    </location>
    <ligand>
        <name>Zn(2+)</name>
        <dbReference type="ChEBI" id="CHEBI:29105"/>
    </ligand>
</feature>
<dbReference type="InterPro" id="IPR027449">
    <property type="entry name" value="KduI_N"/>
</dbReference>